<dbReference type="RefSeq" id="WP_013685642.1">
    <property type="nucleotide sequence ID" value="NC_015321.1"/>
</dbReference>
<dbReference type="EMBL" id="CP002542">
    <property type="protein sequence ID" value="AEA42870.1"/>
    <property type="molecule type" value="Genomic_DNA"/>
</dbReference>
<dbReference type="InterPro" id="IPR038056">
    <property type="entry name" value="YjbR-like_sf"/>
</dbReference>
<accession>F2IJI2</accession>
<gene>
    <name evidence="1" type="ordered locus">Fluta_0869</name>
</gene>
<dbReference type="Pfam" id="PF04237">
    <property type="entry name" value="YjbR"/>
    <property type="match status" value="1"/>
</dbReference>
<dbReference type="KEGG" id="fte:Fluta_0869"/>
<evidence type="ECO:0000313" key="2">
    <source>
        <dbReference type="Proteomes" id="UP000007463"/>
    </source>
</evidence>
<dbReference type="AlphaFoldDB" id="F2IJI2"/>
<dbReference type="STRING" id="755732.Fluta_0869"/>
<protein>
    <recommendedName>
        <fullName evidence="3">MmcQ/YjbR family DNA-binding protein</fullName>
    </recommendedName>
</protein>
<dbReference type="OrthoDB" id="277063at2"/>
<dbReference type="eggNOG" id="COG2315">
    <property type="taxonomic scope" value="Bacteria"/>
</dbReference>
<keyword evidence="2" id="KW-1185">Reference proteome</keyword>
<reference evidence="2" key="2">
    <citation type="submission" date="2011-02" db="EMBL/GenBank/DDBJ databases">
        <title>The complete genome of Fluviicola taffensis DSM 16823.</title>
        <authorList>
            <consortium name="US DOE Joint Genome Institute (JGI-PGF)"/>
            <person name="Lucas S."/>
            <person name="Copeland A."/>
            <person name="Lapidus A."/>
            <person name="Bruce D."/>
            <person name="Goodwin L."/>
            <person name="Pitluck S."/>
            <person name="Kyrpides N."/>
            <person name="Mavromatis K."/>
            <person name="Ivanova N."/>
            <person name="Mikhailova N."/>
            <person name="Pagani I."/>
            <person name="Chertkov O."/>
            <person name="Detter J.C."/>
            <person name="Han C."/>
            <person name="Tapia R."/>
            <person name="Land M."/>
            <person name="Hauser L."/>
            <person name="Markowitz V."/>
            <person name="Cheng J.-F."/>
            <person name="Hugenholtz P."/>
            <person name="Woyke T."/>
            <person name="Wu D."/>
            <person name="Tindall B."/>
            <person name="Pomrenke H.G."/>
            <person name="Brambilla E."/>
            <person name="Klenk H.-P."/>
            <person name="Eisen J.A."/>
        </authorList>
    </citation>
    <scope>NUCLEOTIDE SEQUENCE [LARGE SCALE GENOMIC DNA]</scope>
    <source>
        <strain evidence="2">DSM 16823 / RW262 / RW262</strain>
    </source>
</reference>
<evidence type="ECO:0008006" key="3">
    <source>
        <dbReference type="Google" id="ProtNLM"/>
    </source>
</evidence>
<organism evidence="1 2">
    <name type="scientific">Fluviicola taffensis (strain DSM 16823 / NCIMB 13979 / RW262)</name>
    <dbReference type="NCBI Taxonomy" id="755732"/>
    <lineage>
        <taxon>Bacteria</taxon>
        <taxon>Pseudomonadati</taxon>
        <taxon>Bacteroidota</taxon>
        <taxon>Flavobacteriia</taxon>
        <taxon>Flavobacteriales</taxon>
        <taxon>Crocinitomicaceae</taxon>
        <taxon>Fluviicola</taxon>
    </lineage>
</organism>
<dbReference type="InterPro" id="IPR058532">
    <property type="entry name" value="YjbR/MT2646/Rv2570-like"/>
</dbReference>
<evidence type="ECO:0000313" key="1">
    <source>
        <dbReference type="EMBL" id="AEA42870.1"/>
    </source>
</evidence>
<reference evidence="1 2" key="1">
    <citation type="journal article" date="2011" name="Stand. Genomic Sci.">
        <title>Complete genome sequence of the gliding freshwater bacterium Fluviicola taffensis type strain (RW262).</title>
        <authorList>
            <person name="Woyke T."/>
            <person name="Chertkov O."/>
            <person name="Lapidus A."/>
            <person name="Nolan M."/>
            <person name="Lucas S."/>
            <person name="Del Rio T.G."/>
            <person name="Tice H."/>
            <person name="Cheng J.F."/>
            <person name="Tapia R."/>
            <person name="Han C."/>
            <person name="Goodwin L."/>
            <person name="Pitluck S."/>
            <person name="Liolios K."/>
            <person name="Pagani I."/>
            <person name="Ivanova N."/>
            <person name="Huntemann M."/>
            <person name="Mavromatis K."/>
            <person name="Mikhailova N."/>
            <person name="Pati A."/>
            <person name="Chen A."/>
            <person name="Palaniappan K."/>
            <person name="Land M."/>
            <person name="Hauser L."/>
            <person name="Brambilla E.M."/>
            <person name="Rohde M."/>
            <person name="Mwirichia R."/>
            <person name="Sikorski J."/>
            <person name="Tindall B.J."/>
            <person name="Goker M."/>
            <person name="Bristow J."/>
            <person name="Eisen J.A."/>
            <person name="Markowitz V."/>
            <person name="Hugenholtz P."/>
            <person name="Klenk H.P."/>
            <person name="Kyrpides N.C."/>
        </authorList>
    </citation>
    <scope>NUCLEOTIDE SEQUENCE [LARGE SCALE GENOMIC DNA]</scope>
    <source>
        <strain evidence="2">DSM 16823 / RW262 / RW262</strain>
    </source>
</reference>
<proteinExistence type="predicted"/>
<dbReference type="Gene3D" id="3.90.1150.30">
    <property type="match status" value="1"/>
</dbReference>
<dbReference type="Proteomes" id="UP000007463">
    <property type="component" value="Chromosome"/>
</dbReference>
<sequence length="114" mass="13333">MTDHLLFRNYALSLPEATEEPHFEKNSYRVKKKIFATVSSNEVFFVVKLTDVQQSLFCKWDESACHPVPNKWGLHGWTRVYFEKVGLDFLKDIVKTSYSNVAPKKLVELLHDEK</sequence>
<name>F2IJI2_FLUTR</name>
<dbReference type="SUPFAM" id="SSF142906">
    <property type="entry name" value="YjbR-like"/>
    <property type="match status" value="1"/>
</dbReference>
<dbReference type="HOGENOM" id="CLU_138549_4_1_10"/>